<name>A0A9K3LJC3_9STRA</name>
<dbReference type="AlphaFoldDB" id="A0A9K3LJC3"/>
<comment type="caution">
    <text evidence="1">The sequence shown here is derived from an EMBL/GenBank/DDBJ whole genome shotgun (WGS) entry which is preliminary data.</text>
</comment>
<evidence type="ECO:0000313" key="2">
    <source>
        <dbReference type="Proteomes" id="UP000693970"/>
    </source>
</evidence>
<gene>
    <name evidence="1" type="ORF">IV203_026234</name>
</gene>
<evidence type="ECO:0000313" key="1">
    <source>
        <dbReference type="EMBL" id="KAG7362874.1"/>
    </source>
</evidence>
<organism evidence="1 2">
    <name type="scientific">Nitzschia inconspicua</name>
    <dbReference type="NCBI Taxonomy" id="303405"/>
    <lineage>
        <taxon>Eukaryota</taxon>
        <taxon>Sar</taxon>
        <taxon>Stramenopiles</taxon>
        <taxon>Ochrophyta</taxon>
        <taxon>Bacillariophyta</taxon>
        <taxon>Bacillariophyceae</taxon>
        <taxon>Bacillariophycidae</taxon>
        <taxon>Bacillariales</taxon>
        <taxon>Bacillariaceae</taxon>
        <taxon>Nitzschia</taxon>
    </lineage>
</organism>
<accession>A0A9K3LJC3</accession>
<proteinExistence type="predicted"/>
<keyword evidence="2" id="KW-1185">Reference proteome</keyword>
<reference evidence="1" key="2">
    <citation type="submission" date="2021-04" db="EMBL/GenBank/DDBJ databases">
        <authorList>
            <person name="Podell S."/>
        </authorList>
    </citation>
    <scope>NUCLEOTIDE SEQUENCE</scope>
    <source>
        <strain evidence="1">Hildebrandi</strain>
    </source>
</reference>
<reference evidence="1" key="1">
    <citation type="journal article" date="2021" name="Sci. Rep.">
        <title>Diploid genomic architecture of Nitzschia inconspicua, an elite biomass production diatom.</title>
        <authorList>
            <person name="Oliver A."/>
            <person name="Podell S."/>
            <person name="Pinowska A."/>
            <person name="Traller J.C."/>
            <person name="Smith S.R."/>
            <person name="McClure R."/>
            <person name="Beliaev A."/>
            <person name="Bohutskyi P."/>
            <person name="Hill E.A."/>
            <person name="Rabines A."/>
            <person name="Zheng H."/>
            <person name="Allen L.Z."/>
            <person name="Kuo A."/>
            <person name="Grigoriev I.V."/>
            <person name="Allen A.E."/>
            <person name="Hazlebeck D."/>
            <person name="Allen E.E."/>
        </authorList>
    </citation>
    <scope>NUCLEOTIDE SEQUENCE</scope>
    <source>
        <strain evidence="1">Hildebrandi</strain>
    </source>
</reference>
<dbReference type="EMBL" id="JAGRRH010000010">
    <property type="protein sequence ID" value="KAG7362874.1"/>
    <property type="molecule type" value="Genomic_DNA"/>
</dbReference>
<dbReference type="Proteomes" id="UP000693970">
    <property type="component" value="Unassembled WGS sequence"/>
</dbReference>
<sequence length="644" mass="73975">MSLLTCIGQASSELWSSWSFQQHERRSVNRVRVLETSDCSVMVEWKKDATKCDAQKTDSVDDDNDFETMNSLLTTTERIFTLVRQLEGTPFDISRMFRNKIIAELMGTIDYLPTLVQKPWHKEELFRYFVKTKTYRHNRIDNKTDVIGCLLKNGASLECIERLRNCWPFLDDNLQTNAKNLFQGRSSEQLAQYLGKVWNQADSASFPLLSMMENNRFSHETISILAQRHPQSIVDEVLLRAFKENFPSDVLRTMVALFRQNDGDEVDFGTPGSVFRAGDALARFVGHFETVTIAESWEWEPTALHDFLMGLRVNTVTKRLTMPFPSVKVLGRNRQPKKFFNDVRQTLLENKGIEYLKVALENAEGEDMAAWSIVVQDAWKESDNPISIDLTSTSTNCKLSLSMSRNDGVSLLVGGRDHELLIFCGTFDVRKLTVSIPSGAGQKIPKAWESIPKRFGGLRELVFKIDFRNANQDDATSLFNAVLQNCRFLEKLEIEWQRFDAVSIFRQLKNNQTLRSLSSRSHQCHEITGDQKAACLDMLSTNMTILECHPWGHAFWGDHKIQYFLMLNQCGRSKASQIKNSADLLNLLSKVPHIVEQRASDEEWDRYKQSVYKSQLQKDDFRRSITFSFLRDSIGTWSPFVING</sequence>
<protein>
    <submittedName>
        <fullName evidence="1">Uncharacterized protein</fullName>
    </submittedName>
</protein>